<feature type="signal peptide" evidence="1">
    <location>
        <begin position="1"/>
        <end position="20"/>
    </location>
</feature>
<gene>
    <name evidence="2" type="ORF">OJ997_24305</name>
</gene>
<reference evidence="2" key="1">
    <citation type="submission" date="2022-10" db="EMBL/GenBank/DDBJ databases">
        <title>The WGS of Solirubrobacter phytolaccae KCTC 29190.</title>
        <authorList>
            <person name="Jiang Z."/>
        </authorList>
    </citation>
    <scope>NUCLEOTIDE SEQUENCE</scope>
    <source>
        <strain evidence="2">KCTC 29190</strain>
    </source>
</reference>
<accession>A0A9X3S9J0</accession>
<keyword evidence="1" id="KW-0732">Signal</keyword>
<evidence type="ECO:0000256" key="1">
    <source>
        <dbReference type="SAM" id="SignalP"/>
    </source>
</evidence>
<dbReference type="RefSeq" id="WP_270027843.1">
    <property type="nucleotide sequence ID" value="NZ_JAPDDP010000054.1"/>
</dbReference>
<proteinExistence type="predicted"/>
<protein>
    <recommendedName>
        <fullName evidence="4">ADP ribosyltransferase domain-containing protein</fullName>
    </recommendedName>
</protein>
<evidence type="ECO:0008006" key="4">
    <source>
        <dbReference type="Google" id="ProtNLM"/>
    </source>
</evidence>
<sequence>MRTVLLAFALWLTLSATAAAQAPVCRGQNAPPPPISEEQRELEQLKSWAASRAEFGFRHDLEYVRKLYEQGTWEYDVSYFPATDRENEYLKLRDRLTLGAKGDRYVREHREVYGGLSVEDGWPRDPYLRVRFTRDVQHHLAALKQVAAMPKHLRAKRVRFSERALRRVQSRVDDDWKALDKAGFHLQSTSSDTDRGVVKVELVTKRKDTKAYFAKRYDSRVKPIVRGTEETVLGCHTSTSFSIAPDGLSITVTYESGGGAQFEKTEVVQNPDRVVVGVVERSSTGPRTADLVIKTAKVPLSAPLGDRAVIDAGSTQRLIQAGPSPGDPPCVEPPEPTELQQAVEDRAREGFNADPAYTQQLLDQGRRVTAAEQRWLDRKDRLEDSDPRVDKYVNQHADAFGSYTIEGKFPAAPYIVYGTTKDHALHDRALKRLTRFKGQLQTRPVQFTFAQLAALERQIRADAQVGSGFLDGYGRAGFFLQDIRVEGQSALVRVWTTRPDAATWLTARYGPAVSVEVVGERFECATRAFDPI</sequence>
<feature type="chain" id="PRO_5040875587" description="ADP ribosyltransferase domain-containing protein" evidence="1">
    <location>
        <begin position="21"/>
        <end position="532"/>
    </location>
</feature>
<evidence type="ECO:0000313" key="3">
    <source>
        <dbReference type="Proteomes" id="UP001147653"/>
    </source>
</evidence>
<dbReference type="Proteomes" id="UP001147653">
    <property type="component" value="Unassembled WGS sequence"/>
</dbReference>
<name>A0A9X3S9J0_9ACTN</name>
<organism evidence="2 3">
    <name type="scientific">Solirubrobacter phytolaccae</name>
    <dbReference type="NCBI Taxonomy" id="1404360"/>
    <lineage>
        <taxon>Bacteria</taxon>
        <taxon>Bacillati</taxon>
        <taxon>Actinomycetota</taxon>
        <taxon>Thermoleophilia</taxon>
        <taxon>Solirubrobacterales</taxon>
        <taxon>Solirubrobacteraceae</taxon>
        <taxon>Solirubrobacter</taxon>
    </lineage>
</organism>
<evidence type="ECO:0000313" key="2">
    <source>
        <dbReference type="EMBL" id="MDA0183454.1"/>
    </source>
</evidence>
<dbReference type="EMBL" id="JAPDDP010000054">
    <property type="protein sequence ID" value="MDA0183454.1"/>
    <property type="molecule type" value="Genomic_DNA"/>
</dbReference>
<dbReference type="AlphaFoldDB" id="A0A9X3S9J0"/>
<keyword evidence="3" id="KW-1185">Reference proteome</keyword>
<comment type="caution">
    <text evidence="2">The sequence shown here is derived from an EMBL/GenBank/DDBJ whole genome shotgun (WGS) entry which is preliminary data.</text>
</comment>